<evidence type="ECO:0000256" key="2">
    <source>
        <dbReference type="ARBA" id="ARBA00022505"/>
    </source>
</evidence>
<feature type="region of interest" description="Disordered" evidence="6">
    <location>
        <begin position="1"/>
        <end position="32"/>
    </location>
</feature>
<dbReference type="InterPro" id="IPR027417">
    <property type="entry name" value="P-loop_NTPase"/>
</dbReference>
<keyword evidence="4 9" id="KW-0067">ATP-binding</keyword>
<accession>A0A1H0P434</accession>
<dbReference type="InterPro" id="IPR017871">
    <property type="entry name" value="ABC_transporter-like_CS"/>
</dbReference>
<feature type="domain" description="ABC transporter" evidence="7">
    <location>
        <begin position="26"/>
        <end position="264"/>
    </location>
</feature>
<dbReference type="Gene3D" id="2.40.50.100">
    <property type="match status" value="1"/>
</dbReference>
<dbReference type="InterPro" id="IPR003593">
    <property type="entry name" value="AAA+_ATPase"/>
</dbReference>
<dbReference type="PANTHER" id="PTHR42781:SF4">
    <property type="entry name" value="SPERMIDINE_PUTRESCINE IMPORT ATP-BINDING PROTEIN POTA"/>
    <property type="match status" value="1"/>
</dbReference>
<dbReference type="STRING" id="405564.SAMN04487905_101380"/>
<evidence type="ECO:0000313" key="9">
    <source>
        <dbReference type="EMBL" id="SDO99711.1"/>
    </source>
</evidence>
<evidence type="ECO:0000256" key="6">
    <source>
        <dbReference type="SAM" id="MobiDB-lite"/>
    </source>
</evidence>
<protein>
    <submittedName>
        <fullName evidence="9">Molybdate transport system ATP-binding protein</fullName>
    </submittedName>
</protein>
<name>A0A1H0P434_9ACTN</name>
<dbReference type="InterPro" id="IPR005116">
    <property type="entry name" value="Transp-assoc_OB_typ1"/>
</dbReference>
<dbReference type="InterPro" id="IPR003439">
    <property type="entry name" value="ABC_transporter-like_ATP-bd"/>
</dbReference>
<dbReference type="GO" id="GO:0015689">
    <property type="term" value="P:molybdate ion transport"/>
    <property type="evidence" value="ECO:0007669"/>
    <property type="project" value="InterPro"/>
</dbReference>
<keyword evidence="3" id="KW-0547">Nucleotide-binding</keyword>
<dbReference type="SUPFAM" id="SSF50331">
    <property type="entry name" value="MOP-like"/>
    <property type="match status" value="1"/>
</dbReference>
<keyword evidence="10" id="KW-1185">Reference proteome</keyword>
<proteinExistence type="predicted"/>
<dbReference type="GO" id="GO:0016887">
    <property type="term" value="F:ATP hydrolysis activity"/>
    <property type="evidence" value="ECO:0007669"/>
    <property type="project" value="InterPro"/>
</dbReference>
<evidence type="ECO:0000259" key="8">
    <source>
        <dbReference type="PROSITE" id="PS51866"/>
    </source>
</evidence>
<dbReference type="InterPro" id="IPR050093">
    <property type="entry name" value="ABC_SmlMolc_Importer"/>
</dbReference>
<evidence type="ECO:0000256" key="1">
    <source>
        <dbReference type="ARBA" id="ARBA00022448"/>
    </source>
</evidence>
<organism evidence="9 10">
    <name type="scientific">Actinopolyspora xinjiangensis</name>
    <dbReference type="NCBI Taxonomy" id="405564"/>
    <lineage>
        <taxon>Bacteria</taxon>
        <taxon>Bacillati</taxon>
        <taxon>Actinomycetota</taxon>
        <taxon>Actinomycetes</taxon>
        <taxon>Actinopolysporales</taxon>
        <taxon>Actinopolysporaceae</taxon>
        <taxon>Actinopolyspora</taxon>
    </lineage>
</organism>
<gene>
    <name evidence="9" type="ORF">SAMN04487905_101380</name>
</gene>
<keyword evidence="1" id="KW-0813">Transport</keyword>
<evidence type="ECO:0000256" key="5">
    <source>
        <dbReference type="PROSITE-ProRule" id="PRU01213"/>
    </source>
</evidence>
<dbReference type="PROSITE" id="PS51866">
    <property type="entry name" value="MOP"/>
    <property type="match status" value="1"/>
</dbReference>
<dbReference type="SUPFAM" id="SSF52540">
    <property type="entry name" value="P-loop containing nucleoside triphosphate hydrolases"/>
    <property type="match status" value="1"/>
</dbReference>
<evidence type="ECO:0000259" key="7">
    <source>
        <dbReference type="PROSITE" id="PS50893"/>
    </source>
</evidence>
<dbReference type="EMBL" id="FNJR01000001">
    <property type="protein sequence ID" value="SDO99711.1"/>
    <property type="molecule type" value="Genomic_DNA"/>
</dbReference>
<dbReference type="InterPro" id="IPR004606">
    <property type="entry name" value="Mop_domain"/>
</dbReference>
<dbReference type="Pfam" id="PF00005">
    <property type="entry name" value="ABC_tran"/>
    <property type="match status" value="1"/>
</dbReference>
<sequence length="390" mass="41074">MAEHTDDATSATGRSSREAVAPASGHGPTGLTAEVRLRRGDFTLDMACRVRPGEVLAVLGPNGAGKSTLLTALTGSVRPERGRVSLDGRTWLDTERRIDVPTHRRGVGLLAQRAVLFPHLTALDNVAFGLRTAGVRRRPARRAALEWLRRTDTGELSDRRPAELSGGQAQRVALARALAADPELLLLDEPLSALDVATAPAMRGLLRRVLGEQRSPCVLVTHDVLDAVVLADRVVVLDRGGVVEQGRTRRVLARPRTAFTARIAGLNLVNGSAAGDSVETPRGGVVHGGVVEPAGRGEPAAAVFPPTAVAVHREVPEGSPRNAIPVRLVGMEPRGDAIRLRGETDPSEPETALAADVTPAAVAELGLRVGDEVFFAVKATEVAIHPVSDG</sequence>
<keyword evidence="2 5" id="KW-0500">Molybdenum</keyword>
<dbReference type="PROSITE" id="PS00211">
    <property type="entry name" value="ABC_TRANSPORTER_1"/>
    <property type="match status" value="1"/>
</dbReference>
<evidence type="ECO:0000256" key="4">
    <source>
        <dbReference type="ARBA" id="ARBA00022840"/>
    </source>
</evidence>
<evidence type="ECO:0000256" key="3">
    <source>
        <dbReference type="ARBA" id="ARBA00022741"/>
    </source>
</evidence>
<dbReference type="InterPro" id="IPR008995">
    <property type="entry name" value="Mo/tungstate-bd_C_term_dom"/>
</dbReference>
<dbReference type="Gene3D" id="3.40.50.300">
    <property type="entry name" value="P-loop containing nucleotide triphosphate hydrolases"/>
    <property type="match status" value="1"/>
</dbReference>
<dbReference type="Pfam" id="PF03459">
    <property type="entry name" value="TOBE"/>
    <property type="match status" value="1"/>
</dbReference>
<dbReference type="PROSITE" id="PS50893">
    <property type="entry name" value="ABC_TRANSPORTER_2"/>
    <property type="match status" value="1"/>
</dbReference>
<dbReference type="SMART" id="SM00382">
    <property type="entry name" value="AAA"/>
    <property type="match status" value="1"/>
</dbReference>
<dbReference type="GO" id="GO:0005524">
    <property type="term" value="F:ATP binding"/>
    <property type="evidence" value="ECO:0007669"/>
    <property type="project" value="UniProtKB-KW"/>
</dbReference>
<reference evidence="10" key="1">
    <citation type="submission" date="2016-10" db="EMBL/GenBank/DDBJ databases">
        <authorList>
            <person name="Varghese N."/>
            <person name="Submissions S."/>
        </authorList>
    </citation>
    <scope>NUCLEOTIDE SEQUENCE [LARGE SCALE GENOMIC DNA]</scope>
    <source>
        <strain evidence="10">DSM 46732</strain>
    </source>
</reference>
<dbReference type="Proteomes" id="UP000199497">
    <property type="component" value="Unassembled WGS sequence"/>
</dbReference>
<feature type="domain" description="Mop" evidence="8">
    <location>
        <begin position="317"/>
        <end position="386"/>
    </location>
</feature>
<evidence type="ECO:0000313" key="10">
    <source>
        <dbReference type="Proteomes" id="UP000199497"/>
    </source>
</evidence>
<dbReference type="AlphaFoldDB" id="A0A1H0P434"/>
<dbReference type="PANTHER" id="PTHR42781">
    <property type="entry name" value="SPERMIDINE/PUTRESCINE IMPORT ATP-BINDING PROTEIN POTA"/>
    <property type="match status" value="1"/>
</dbReference>